<dbReference type="Proteomes" id="UP000182229">
    <property type="component" value="Unassembled WGS sequence"/>
</dbReference>
<gene>
    <name evidence="1" type="ORF">BON30_36970</name>
</gene>
<dbReference type="STRING" id="83449.BON30_36970"/>
<evidence type="ECO:0008006" key="3">
    <source>
        <dbReference type="Google" id="ProtNLM"/>
    </source>
</evidence>
<organism evidence="1 2">
    <name type="scientific">Cystobacter ferrugineus</name>
    <dbReference type="NCBI Taxonomy" id="83449"/>
    <lineage>
        <taxon>Bacteria</taxon>
        <taxon>Pseudomonadati</taxon>
        <taxon>Myxococcota</taxon>
        <taxon>Myxococcia</taxon>
        <taxon>Myxococcales</taxon>
        <taxon>Cystobacterineae</taxon>
        <taxon>Archangiaceae</taxon>
        <taxon>Cystobacter</taxon>
    </lineage>
</organism>
<dbReference type="AlphaFoldDB" id="A0A1L9B087"/>
<accession>A0A1L9B087</accession>
<evidence type="ECO:0000313" key="1">
    <source>
        <dbReference type="EMBL" id="OJH35664.1"/>
    </source>
</evidence>
<dbReference type="EMBL" id="MPIN01000013">
    <property type="protein sequence ID" value="OJH35664.1"/>
    <property type="molecule type" value="Genomic_DNA"/>
</dbReference>
<proteinExistence type="predicted"/>
<protein>
    <recommendedName>
        <fullName evidence="3">Polyketide cyclase</fullName>
    </recommendedName>
</protein>
<evidence type="ECO:0000313" key="2">
    <source>
        <dbReference type="Proteomes" id="UP000182229"/>
    </source>
</evidence>
<sequence length="169" mass="18737">MVVSAMTDTPLDPTSLPLQPIAPDSSVRRFTKTFPTKLPPEVLWTEFTRTLSDSREGVLWANNISWIHALNAPLREGTVLAERMEPTGAVLHYRLMEFSPPKQLRYASLQGHPLAASATVSIEASEGGATLLWQGEYFGSETQLLGLDRIHAAFFSRFATQLQQLEAAR</sequence>
<reference evidence="2" key="1">
    <citation type="submission" date="2016-11" db="EMBL/GenBank/DDBJ databases">
        <authorList>
            <person name="Shukria A."/>
            <person name="Stevens D.C."/>
        </authorList>
    </citation>
    <scope>NUCLEOTIDE SEQUENCE [LARGE SCALE GENOMIC DNA]</scope>
    <source>
        <strain evidence="2">Cbfe23</strain>
    </source>
</reference>
<reference evidence="1 2" key="2">
    <citation type="submission" date="2016-12" db="EMBL/GenBank/DDBJ databases">
        <title>Draft Genome Sequence of Cystobacter ferrugineus Strain Cbfe23.</title>
        <authorList>
            <person name="Akbar S."/>
            <person name="Dowd S.E."/>
            <person name="Stevens D.C."/>
        </authorList>
    </citation>
    <scope>NUCLEOTIDE SEQUENCE [LARGE SCALE GENOMIC DNA]</scope>
    <source>
        <strain evidence="1 2">Cbfe23</strain>
    </source>
</reference>
<name>A0A1L9B087_9BACT</name>
<dbReference type="SUPFAM" id="SSF55961">
    <property type="entry name" value="Bet v1-like"/>
    <property type="match status" value="1"/>
</dbReference>
<keyword evidence="2" id="KW-1185">Reference proteome</keyword>
<comment type="caution">
    <text evidence="1">The sequence shown here is derived from an EMBL/GenBank/DDBJ whole genome shotgun (WGS) entry which is preliminary data.</text>
</comment>